<dbReference type="AlphaFoldDB" id="A0A0C9XJ94"/>
<accession>A0A0C9XJ94</accession>
<sequence length="126" mass="14067">MPTRSFSRCFDRASSCRSSASQNSSIIVDRSYSPTSTPFEAGLRDIDDPAISNVYSIRCATRIFSISIQFQRHSAKLCKGQSLIDRTSSSYITPHQSIFGKLLGHTSVKRGRTVIECLGWQDSIHF</sequence>
<evidence type="ECO:0000313" key="1">
    <source>
        <dbReference type="EMBL" id="KIJ97671.1"/>
    </source>
</evidence>
<protein>
    <submittedName>
        <fullName evidence="1">Uncharacterized protein</fullName>
    </submittedName>
</protein>
<name>A0A0C9XJ94_9AGAR</name>
<gene>
    <name evidence="1" type="ORF">K443DRAFT_239338</name>
</gene>
<dbReference type="EMBL" id="KN838687">
    <property type="protein sequence ID" value="KIJ97671.1"/>
    <property type="molecule type" value="Genomic_DNA"/>
</dbReference>
<dbReference type="HOGENOM" id="CLU_1981911_0_0_1"/>
<reference evidence="1 2" key="1">
    <citation type="submission" date="2014-04" db="EMBL/GenBank/DDBJ databases">
        <authorList>
            <consortium name="DOE Joint Genome Institute"/>
            <person name="Kuo A."/>
            <person name="Kohler A."/>
            <person name="Nagy L.G."/>
            <person name="Floudas D."/>
            <person name="Copeland A."/>
            <person name="Barry K.W."/>
            <person name="Cichocki N."/>
            <person name="Veneault-Fourrey C."/>
            <person name="LaButti K."/>
            <person name="Lindquist E.A."/>
            <person name="Lipzen A."/>
            <person name="Lundell T."/>
            <person name="Morin E."/>
            <person name="Murat C."/>
            <person name="Sun H."/>
            <person name="Tunlid A."/>
            <person name="Henrissat B."/>
            <person name="Grigoriev I.V."/>
            <person name="Hibbett D.S."/>
            <person name="Martin F."/>
            <person name="Nordberg H.P."/>
            <person name="Cantor M.N."/>
            <person name="Hua S.X."/>
        </authorList>
    </citation>
    <scope>NUCLEOTIDE SEQUENCE [LARGE SCALE GENOMIC DNA]</scope>
    <source>
        <strain evidence="1 2">LaAM-08-1</strain>
    </source>
</reference>
<reference evidence="2" key="2">
    <citation type="submission" date="2015-01" db="EMBL/GenBank/DDBJ databases">
        <title>Evolutionary Origins and Diversification of the Mycorrhizal Mutualists.</title>
        <authorList>
            <consortium name="DOE Joint Genome Institute"/>
            <consortium name="Mycorrhizal Genomics Consortium"/>
            <person name="Kohler A."/>
            <person name="Kuo A."/>
            <person name="Nagy L.G."/>
            <person name="Floudas D."/>
            <person name="Copeland A."/>
            <person name="Barry K.W."/>
            <person name="Cichocki N."/>
            <person name="Veneault-Fourrey C."/>
            <person name="LaButti K."/>
            <person name="Lindquist E.A."/>
            <person name="Lipzen A."/>
            <person name="Lundell T."/>
            <person name="Morin E."/>
            <person name="Murat C."/>
            <person name="Riley R."/>
            <person name="Ohm R."/>
            <person name="Sun H."/>
            <person name="Tunlid A."/>
            <person name="Henrissat B."/>
            <person name="Grigoriev I.V."/>
            <person name="Hibbett D.S."/>
            <person name="Martin F."/>
        </authorList>
    </citation>
    <scope>NUCLEOTIDE SEQUENCE [LARGE SCALE GENOMIC DNA]</scope>
    <source>
        <strain evidence="2">LaAM-08-1</strain>
    </source>
</reference>
<evidence type="ECO:0000313" key="2">
    <source>
        <dbReference type="Proteomes" id="UP000054477"/>
    </source>
</evidence>
<proteinExistence type="predicted"/>
<organism evidence="1 2">
    <name type="scientific">Laccaria amethystina LaAM-08-1</name>
    <dbReference type="NCBI Taxonomy" id="1095629"/>
    <lineage>
        <taxon>Eukaryota</taxon>
        <taxon>Fungi</taxon>
        <taxon>Dikarya</taxon>
        <taxon>Basidiomycota</taxon>
        <taxon>Agaricomycotina</taxon>
        <taxon>Agaricomycetes</taxon>
        <taxon>Agaricomycetidae</taxon>
        <taxon>Agaricales</taxon>
        <taxon>Agaricineae</taxon>
        <taxon>Hydnangiaceae</taxon>
        <taxon>Laccaria</taxon>
    </lineage>
</organism>
<dbReference type="Proteomes" id="UP000054477">
    <property type="component" value="Unassembled WGS sequence"/>
</dbReference>
<keyword evidence="2" id="KW-1185">Reference proteome</keyword>